<dbReference type="InterPro" id="IPR002523">
    <property type="entry name" value="MgTranspt_CorA/ZnTranspt_ZntB"/>
</dbReference>
<organism evidence="10">
    <name type="scientific">uncultured Campylobacterales bacterium</name>
    <dbReference type="NCBI Taxonomy" id="352960"/>
    <lineage>
        <taxon>Bacteria</taxon>
        <taxon>Pseudomonadati</taxon>
        <taxon>Campylobacterota</taxon>
        <taxon>Epsilonproteobacteria</taxon>
        <taxon>Campylobacterales</taxon>
        <taxon>environmental samples</taxon>
    </lineage>
</organism>
<evidence type="ECO:0000256" key="3">
    <source>
        <dbReference type="ARBA" id="ARBA00022448"/>
    </source>
</evidence>
<feature type="transmembrane region" description="Helical" evidence="9">
    <location>
        <begin position="303"/>
        <end position="322"/>
    </location>
</feature>
<keyword evidence="5 9" id="KW-0812">Transmembrane</keyword>
<keyword evidence="9" id="KW-0406">Ion transport</keyword>
<evidence type="ECO:0000256" key="2">
    <source>
        <dbReference type="ARBA" id="ARBA00009765"/>
    </source>
</evidence>
<keyword evidence="4 9" id="KW-1003">Cell membrane</keyword>
<dbReference type="InterPro" id="IPR045863">
    <property type="entry name" value="CorA_TM1_TM2"/>
</dbReference>
<dbReference type="InterPro" id="IPR004488">
    <property type="entry name" value="Mg/Co-transport_prot_CorA"/>
</dbReference>
<name>A0A6S6S6K5_9BACT</name>
<dbReference type="NCBIfam" id="TIGR00383">
    <property type="entry name" value="corA"/>
    <property type="match status" value="1"/>
</dbReference>
<dbReference type="GO" id="GO:0015095">
    <property type="term" value="F:magnesium ion transmembrane transporter activity"/>
    <property type="evidence" value="ECO:0007669"/>
    <property type="project" value="UniProtKB-UniRule"/>
</dbReference>
<evidence type="ECO:0000256" key="9">
    <source>
        <dbReference type="RuleBase" id="RU362010"/>
    </source>
</evidence>
<reference evidence="10" key="1">
    <citation type="submission" date="2020-01" db="EMBL/GenBank/DDBJ databases">
        <authorList>
            <person name="Meier V. D."/>
            <person name="Meier V D."/>
        </authorList>
    </citation>
    <scope>NUCLEOTIDE SEQUENCE</scope>
    <source>
        <strain evidence="10">HLG_WM_MAG_12</strain>
    </source>
</reference>
<dbReference type="SUPFAM" id="SSF144083">
    <property type="entry name" value="Magnesium transport protein CorA, transmembrane region"/>
    <property type="match status" value="1"/>
</dbReference>
<dbReference type="Gene3D" id="3.30.460.20">
    <property type="entry name" value="CorA soluble domain-like"/>
    <property type="match status" value="1"/>
</dbReference>
<proteinExistence type="inferred from homology"/>
<comment type="subunit">
    <text evidence="8">Homopentamer. In the absence of Mg(2+), interactions between subunits are weakened, and dimers, trimers and tetramers can be observed in vitro.</text>
</comment>
<dbReference type="PANTHER" id="PTHR46494:SF1">
    <property type="entry name" value="CORA FAMILY METAL ION TRANSPORTER (EUROFUNG)"/>
    <property type="match status" value="1"/>
</dbReference>
<comment type="function">
    <text evidence="9">Mediates influx of magnesium ions.</text>
</comment>
<dbReference type="EMBL" id="CACVAW010000007">
    <property type="protein sequence ID" value="CAA6801896.1"/>
    <property type="molecule type" value="Genomic_DNA"/>
</dbReference>
<dbReference type="Gene3D" id="1.20.58.340">
    <property type="entry name" value="Magnesium transport protein CorA, transmembrane region"/>
    <property type="match status" value="2"/>
</dbReference>
<feature type="transmembrane region" description="Helical" evidence="9">
    <location>
        <begin position="270"/>
        <end position="291"/>
    </location>
</feature>
<dbReference type="GO" id="GO:0000287">
    <property type="term" value="F:magnesium ion binding"/>
    <property type="evidence" value="ECO:0007669"/>
    <property type="project" value="TreeGrafter"/>
</dbReference>
<evidence type="ECO:0000256" key="8">
    <source>
        <dbReference type="ARBA" id="ARBA00025941"/>
    </source>
</evidence>
<protein>
    <recommendedName>
        <fullName evidence="9">Magnesium transport protein CorA</fullName>
    </recommendedName>
</protein>
<evidence type="ECO:0000256" key="4">
    <source>
        <dbReference type="ARBA" id="ARBA00022475"/>
    </source>
</evidence>
<gene>
    <name evidence="9" type="primary">corA</name>
    <name evidence="10" type="ORF">HELGO_WM30735</name>
</gene>
<dbReference type="AlphaFoldDB" id="A0A6S6S6K5"/>
<accession>A0A6S6S6K5</accession>
<sequence length="327" mass="38690">MKEFNPKVTSVNYSPLNIEIKDFEDYELFEKTSINENINSWIHIDPIDNKDAITRITSEYGVHSLIVEDVFSMSHRPKAEEFELYLFTLLKHVEYKNQELYFSQISFILGQKQLFSFGNGLPTRFETIKNRLNKKDSKIRKEGIDYLLLMLIDCIVDNYFIALEAIDEDIQNLEFEILSNPMKKNIQDIYRLKRILIDLKKNIWPMRELMNVLLKSDMIDYKYHIYGKDIYDHIIKSIDIIEGYGDSVSSLLDVYSSTLNTHMNETMKRLSIISTIFIPLSFITGYFGMNFKHQNTVLESQDIYYLSNGLMFLIPVVLFIFFKMKKW</sequence>
<keyword evidence="7 9" id="KW-0472">Membrane</keyword>
<evidence type="ECO:0000256" key="1">
    <source>
        <dbReference type="ARBA" id="ARBA00004651"/>
    </source>
</evidence>
<dbReference type="GO" id="GO:0050897">
    <property type="term" value="F:cobalt ion binding"/>
    <property type="evidence" value="ECO:0007669"/>
    <property type="project" value="TreeGrafter"/>
</dbReference>
<dbReference type="InterPro" id="IPR045861">
    <property type="entry name" value="CorA_cytoplasmic_dom"/>
</dbReference>
<dbReference type="GO" id="GO:0015087">
    <property type="term" value="F:cobalt ion transmembrane transporter activity"/>
    <property type="evidence" value="ECO:0007669"/>
    <property type="project" value="UniProtKB-UniRule"/>
</dbReference>
<evidence type="ECO:0000256" key="6">
    <source>
        <dbReference type="ARBA" id="ARBA00022989"/>
    </source>
</evidence>
<dbReference type="PANTHER" id="PTHR46494">
    <property type="entry name" value="CORA FAMILY METAL ION TRANSPORTER (EUROFUNG)"/>
    <property type="match status" value="1"/>
</dbReference>
<keyword evidence="9" id="KW-0460">Magnesium</keyword>
<keyword evidence="3 9" id="KW-0813">Transport</keyword>
<dbReference type="Pfam" id="PF01544">
    <property type="entry name" value="CorA"/>
    <property type="match status" value="1"/>
</dbReference>
<comment type="subcellular location">
    <subcellularLocation>
        <location evidence="1">Cell membrane</location>
        <topology evidence="1">Multi-pass membrane protein</topology>
    </subcellularLocation>
    <subcellularLocation>
        <location evidence="9">Membrane</location>
        <topology evidence="9">Multi-pass membrane protein</topology>
    </subcellularLocation>
</comment>
<keyword evidence="6 9" id="KW-1133">Transmembrane helix</keyword>
<dbReference type="CDD" id="cd12828">
    <property type="entry name" value="TmCorA-like_1"/>
    <property type="match status" value="1"/>
</dbReference>
<evidence type="ECO:0000256" key="5">
    <source>
        <dbReference type="ARBA" id="ARBA00022692"/>
    </source>
</evidence>
<dbReference type="GO" id="GO:0005886">
    <property type="term" value="C:plasma membrane"/>
    <property type="evidence" value="ECO:0007669"/>
    <property type="project" value="UniProtKB-SubCell"/>
</dbReference>
<comment type="similarity">
    <text evidence="2 9">Belongs to the CorA metal ion transporter (MIT) (TC 1.A.35) family.</text>
</comment>
<dbReference type="SUPFAM" id="SSF143865">
    <property type="entry name" value="CorA soluble domain-like"/>
    <property type="match status" value="1"/>
</dbReference>
<evidence type="ECO:0000256" key="7">
    <source>
        <dbReference type="ARBA" id="ARBA00023136"/>
    </source>
</evidence>
<evidence type="ECO:0000313" key="10">
    <source>
        <dbReference type="EMBL" id="CAA6801896.1"/>
    </source>
</evidence>